<evidence type="ECO:0000256" key="8">
    <source>
        <dbReference type="SAM" id="MobiDB-lite"/>
    </source>
</evidence>
<organism evidence="11 12">
    <name type="scientific">Thermoactinomyces daqus</name>
    <dbReference type="NCBI Taxonomy" id="1329516"/>
    <lineage>
        <taxon>Bacteria</taxon>
        <taxon>Bacillati</taxon>
        <taxon>Bacillota</taxon>
        <taxon>Bacilli</taxon>
        <taxon>Bacillales</taxon>
        <taxon>Thermoactinomycetaceae</taxon>
        <taxon>Thermoactinomyces</taxon>
    </lineage>
</organism>
<dbReference type="Proteomes" id="UP000530514">
    <property type="component" value="Unassembled WGS sequence"/>
</dbReference>
<accession>A0A7W1X7Z9</accession>
<comment type="caution">
    <text evidence="11">The sequence shown here is derived from an EMBL/GenBank/DDBJ whole genome shotgun (WGS) entry which is preliminary data.</text>
</comment>
<feature type="binding site" description="axial binding residue" evidence="7">
    <location>
        <position position="85"/>
    </location>
    <ligand>
        <name>heme c</name>
        <dbReference type="ChEBI" id="CHEBI:61717"/>
    </ligand>
    <ligandPart>
        <name>Fe</name>
        <dbReference type="ChEBI" id="CHEBI:18248"/>
    </ligandPart>
</feature>
<dbReference type="GO" id="GO:0020037">
    <property type="term" value="F:heme binding"/>
    <property type="evidence" value="ECO:0007669"/>
    <property type="project" value="InterPro"/>
</dbReference>
<evidence type="ECO:0000256" key="4">
    <source>
        <dbReference type="ARBA" id="ARBA00022982"/>
    </source>
</evidence>
<dbReference type="Pfam" id="PF13442">
    <property type="entry name" value="Cytochrome_CBB3"/>
    <property type="match status" value="1"/>
</dbReference>
<dbReference type="PIRSF" id="PIRSF000025">
    <property type="entry name" value="Cytc_Bsub_c550"/>
    <property type="match status" value="1"/>
</dbReference>
<dbReference type="Gene3D" id="1.10.760.10">
    <property type="entry name" value="Cytochrome c-like domain"/>
    <property type="match status" value="1"/>
</dbReference>
<feature type="binding site" description="covalent" evidence="6">
    <location>
        <position position="49"/>
    </location>
    <ligand>
        <name>heme c</name>
        <dbReference type="ChEBI" id="CHEBI:61717"/>
    </ligand>
</feature>
<dbReference type="GO" id="GO:0016020">
    <property type="term" value="C:membrane"/>
    <property type="evidence" value="ECO:0007669"/>
    <property type="project" value="InterPro"/>
</dbReference>
<dbReference type="SUPFAM" id="SSF46626">
    <property type="entry name" value="Cytochrome c"/>
    <property type="match status" value="1"/>
</dbReference>
<feature type="compositionally biased region" description="Polar residues" evidence="8">
    <location>
        <begin position="81"/>
        <end position="91"/>
    </location>
</feature>
<evidence type="ECO:0000256" key="3">
    <source>
        <dbReference type="ARBA" id="ARBA00022723"/>
    </source>
</evidence>
<dbReference type="InterPro" id="IPR036909">
    <property type="entry name" value="Cyt_c-like_dom_sf"/>
</dbReference>
<gene>
    <name evidence="11" type="ORF">H1164_02505</name>
</gene>
<keyword evidence="9" id="KW-0732">Signal</keyword>
<dbReference type="RefSeq" id="WP_033100346.1">
    <property type="nucleotide sequence ID" value="NZ_JACEIP010000003.1"/>
</dbReference>
<dbReference type="EMBL" id="JACEIP010000003">
    <property type="protein sequence ID" value="MBA4541773.1"/>
    <property type="molecule type" value="Genomic_DNA"/>
</dbReference>
<feature type="binding site" description="axial binding residue" evidence="7">
    <location>
        <position position="50"/>
    </location>
    <ligand>
        <name>heme c</name>
        <dbReference type="ChEBI" id="CHEBI:61717"/>
    </ligand>
    <ligandPart>
        <name>Fe</name>
        <dbReference type="ChEBI" id="CHEBI:18248"/>
    </ligandPart>
</feature>
<evidence type="ECO:0000256" key="9">
    <source>
        <dbReference type="SAM" id="SignalP"/>
    </source>
</evidence>
<dbReference type="PANTHER" id="PTHR37823:SF4">
    <property type="entry name" value="MENAQUINOL-CYTOCHROME C REDUCTASE CYTOCHROME B_C SUBUNIT"/>
    <property type="match status" value="1"/>
</dbReference>
<evidence type="ECO:0000256" key="2">
    <source>
        <dbReference type="ARBA" id="ARBA00022617"/>
    </source>
</evidence>
<name>A0A7W1X7Z9_9BACL</name>
<protein>
    <submittedName>
        <fullName evidence="11">Cytochrome c</fullName>
    </submittedName>
</protein>
<dbReference type="InterPro" id="IPR012218">
    <property type="entry name" value="Cyt_c_BACSU-c550-type"/>
</dbReference>
<keyword evidence="3 7" id="KW-0479">Metal-binding</keyword>
<evidence type="ECO:0000313" key="12">
    <source>
        <dbReference type="Proteomes" id="UP000530514"/>
    </source>
</evidence>
<reference evidence="11 12" key="1">
    <citation type="submission" date="2020-07" db="EMBL/GenBank/DDBJ databases">
        <authorList>
            <person name="Feng H."/>
        </authorList>
    </citation>
    <scope>NUCLEOTIDE SEQUENCE [LARGE SCALE GENOMIC DNA]</scope>
    <source>
        <strain evidence="12">s-11</strain>
    </source>
</reference>
<dbReference type="PANTHER" id="PTHR37823">
    <property type="entry name" value="CYTOCHROME C-553-LIKE"/>
    <property type="match status" value="1"/>
</dbReference>
<dbReference type="AlphaFoldDB" id="A0A7W1X7Z9"/>
<feature type="domain" description="Cytochrome c" evidence="10">
    <location>
        <begin position="33"/>
        <end position="107"/>
    </location>
</feature>
<evidence type="ECO:0000313" key="11">
    <source>
        <dbReference type="EMBL" id="MBA4541773.1"/>
    </source>
</evidence>
<dbReference type="PROSITE" id="PS51007">
    <property type="entry name" value="CYTC"/>
    <property type="match status" value="1"/>
</dbReference>
<dbReference type="GO" id="GO:0005506">
    <property type="term" value="F:iron ion binding"/>
    <property type="evidence" value="ECO:0007669"/>
    <property type="project" value="InterPro"/>
</dbReference>
<dbReference type="InterPro" id="IPR009056">
    <property type="entry name" value="Cyt_c-like_dom"/>
</dbReference>
<evidence type="ECO:0000256" key="1">
    <source>
        <dbReference type="ARBA" id="ARBA00022448"/>
    </source>
</evidence>
<proteinExistence type="predicted"/>
<evidence type="ECO:0000259" key="10">
    <source>
        <dbReference type="PROSITE" id="PS51007"/>
    </source>
</evidence>
<keyword evidence="2 6" id="KW-0349">Heme</keyword>
<sequence>MKYKFLLATGAAAALLLAGCSTAGQEQQQQSSSAADTPQEVFANNCSACHGGNLQGGYGPSLQKIGSKLSKEQIMHVIENGQGQMPPQTQVPKEAREKLAEWLSQKK</sequence>
<dbReference type="GO" id="GO:0009055">
    <property type="term" value="F:electron transfer activity"/>
    <property type="evidence" value="ECO:0007669"/>
    <property type="project" value="InterPro"/>
</dbReference>
<evidence type="ECO:0000256" key="5">
    <source>
        <dbReference type="ARBA" id="ARBA00023004"/>
    </source>
</evidence>
<keyword evidence="12" id="KW-1185">Reference proteome</keyword>
<evidence type="ECO:0000256" key="6">
    <source>
        <dbReference type="PIRSR" id="PIRSR000025-1"/>
    </source>
</evidence>
<feature type="chain" id="PRO_5038975215" evidence="9">
    <location>
        <begin position="24"/>
        <end position="107"/>
    </location>
</feature>
<dbReference type="OrthoDB" id="7933886at2"/>
<dbReference type="PROSITE" id="PS51257">
    <property type="entry name" value="PROKAR_LIPOPROTEIN"/>
    <property type="match status" value="1"/>
</dbReference>
<comment type="PTM">
    <text evidence="6">Binds 1 heme c group covalently per subunit.</text>
</comment>
<feature type="region of interest" description="Disordered" evidence="8">
    <location>
        <begin position="80"/>
        <end position="107"/>
    </location>
</feature>
<evidence type="ECO:0000256" key="7">
    <source>
        <dbReference type="PIRSR" id="PIRSR000025-2"/>
    </source>
</evidence>
<keyword evidence="4" id="KW-0249">Electron transport</keyword>
<dbReference type="InterPro" id="IPR051811">
    <property type="entry name" value="Cytochrome_c550/c551-like"/>
</dbReference>
<keyword evidence="1" id="KW-0813">Transport</keyword>
<feature type="signal peptide" evidence="9">
    <location>
        <begin position="1"/>
        <end position="23"/>
    </location>
</feature>
<feature type="binding site" description="covalent" evidence="6">
    <location>
        <position position="46"/>
    </location>
    <ligand>
        <name>heme c</name>
        <dbReference type="ChEBI" id="CHEBI:61717"/>
    </ligand>
</feature>
<keyword evidence="5 7" id="KW-0408">Iron</keyword>